<dbReference type="PANTHER" id="PTHR42842:SF3">
    <property type="entry name" value="FAD_NAD(P)-BINDING OXIDOREDUCTASE FAMILY PROTEIN"/>
    <property type="match status" value="1"/>
</dbReference>
<keyword evidence="7" id="KW-1185">Reference proteome</keyword>
<comment type="caution">
    <text evidence="6">The sequence shown here is derived from an EMBL/GenBank/DDBJ whole genome shotgun (WGS) entry which is preliminary data.</text>
</comment>
<evidence type="ECO:0000259" key="4">
    <source>
        <dbReference type="Pfam" id="PF01266"/>
    </source>
</evidence>
<dbReference type="Gene3D" id="3.50.50.60">
    <property type="entry name" value="FAD/NAD(P)-binding domain"/>
    <property type="match status" value="2"/>
</dbReference>
<dbReference type="InterPro" id="IPR036188">
    <property type="entry name" value="FAD/NAD-bd_sf"/>
</dbReference>
<evidence type="ECO:0000313" key="7">
    <source>
        <dbReference type="Proteomes" id="UP000186551"/>
    </source>
</evidence>
<dbReference type="Proteomes" id="UP000186551">
    <property type="component" value="Unassembled WGS sequence"/>
</dbReference>
<evidence type="ECO:0000313" key="6">
    <source>
        <dbReference type="EMBL" id="OKL41546.1"/>
    </source>
</evidence>
<dbReference type="Pfam" id="PF21688">
    <property type="entry name" value="FAD-depend_C"/>
    <property type="match status" value="1"/>
</dbReference>
<accession>A0A1Q5PH40</accession>
<protein>
    <submittedName>
        <fullName evidence="6">FAD-binding protein</fullName>
    </submittedName>
</protein>
<dbReference type="PRINTS" id="PR00411">
    <property type="entry name" value="PNDRDTASEI"/>
</dbReference>
<dbReference type="AlphaFoldDB" id="A0A1Q5PH40"/>
<gene>
    <name evidence="6" type="ORF">A3841_10905</name>
</gene>
<keyword evidence="1" id="KW-0285">Flavoprotein</keyword>
<feature type="domain" description="FAD dependent oxidoreductase" evidence="4">
    <location>
        <begin position="196"/>
        <end position="264"/>
    </location>
</feature>
<dbReference type="GO" id="GO:0016491">
    <property type="term" value="F:oxidoreductase activity"/>
    <property type="evidence" value="ECO:0007669"/>
    <property type="project" value="UniProtKB-KW"/>
</dbReference>
<dbReference type="PRINTS" id="PR00368">
    <property type="entry name" value="FADPNR"/>
</dbReference>
<sequence>MRKKELDLVLPPELAFDAQQLERELLKTARVQPEDVKFLHRMKRSIDARGRQVQVRVRADVYLDSPPADIISPVYTYPDVSDARQVVIVGAGPAGLFAALRCIELGLKPVVLERGKDVRSRRRDLAAINKEHIVNPDSNYCFGEGGAGTYSDGKLYTRSKKRGDLQRILQIFVQHGATPDILFDAHPHIGTNKLPKIIEALRETIRDAGGEVHFDRRVTDFILENGEMRGVVTQDGKAYTGESVILATGHSARDIFELLHEKGILIEAKPFAMGVRVEHQQQLIDSIQYKCEDRGPYLPASSYALVHQTQYEGRQRGIFSFCMCPGGFIVPSATAPGEVVVNGMSPSRRDSKFSNSGIVVAIELEDMELEKYGPLAGLHMQQALEQKACAMAGGTQAAPAQLLQDFVNRKVSKELLGTSYQPGLVSVDLNELFSEDMAYRLREGFKAFGNKMRGYLSNEAQIVGVESRTSSPVRIPRDRDTLEHVQVKGLYPCGEGAGYAGGIVSAAMDGERCAEKAAIRAGVAIA</sequence>
<dbReference type="PIRSF" id="PIRSF038984">
    <property type="entry name" value="FAD_binding_protein"/>
    <property type="match status" value="1"/>
</dbReference>
<evidence type="ECO:0000259" key="3">
    <source>
        <dbReference type="Pfam" id="PF00890"/>
    </source>
</evidence>
<dbReference type="Pfam" id="PF01266">
    <property type="entry name" value="DAO"/>
    <property type="match status" value="1"/>
</dbReference>
<evidence type="ECO:0000259" key="5">
    <source>
        <dbReference type="Pfam" id="PF21688"/>
    </source>
</evidence>
<dbReference type="InterPro" id="IPR003953">
    <property type="entry name" value="FAD-dep_OxRdtase_2_FAD-bd"/>
</dbReference>
<dbReference type="SUPFAM" id="SSF51905">
    <property type="entry name" value="FAD/NAD(P)-binding domain"/>
    <property type="match status" value="1"/>
</dbReference>
<dbReference type="EMBL" id="LVWA01000003">
    <property type="protein sequence ID" value="OKL41546.1"/>
    <property type="molecule type" value="Genomic_DNA"/>
</dbReference>
<dbReference type="PANTHER" id="PTHR42842">
    <property type="entry name" value="FAD/NAD(P)-BINDING OXIDOREDUCTASE"/>
    <property type="match status" value="1"/>
</dbReference>
<keyword evidence="2" id="KW-0560">Oxidoreductase</keyword>
<proteinExistence type="predicted"/>
<evidence type="ECO:0000256" key="1">
    <source>
        <dbReference type="ARBA" id="ARBA00022630"/>
    </source>
</evidence>
<dbReference type="OrthoDB" id="9772594at2"/>
<dbReference type="InterPro" id="IPR028348">
    <property type="entry name" value="FAD-binding_protein"/>
</dbReference>
<organism evidence="6 7">
    <name type="scientific">Pontibacter flavimaris</name>
    <dbReference type="NCBI Taxonomy" id="1797110"/>
    <lineage>
        <taxon>Bacteria</taxon>
        <taxon>Pseudomonadati</taxon>
        <taxon>Bacteroidota</taxon>
        <taxon>Cytophagia</taxon>
        <taxon>Cytophagales</taxon>
        <taxon>Hymenobacteraceae</taxon>
        <taxon>Pontibacter</taxon>
    </lineage>
</organism>
<evidence type="ECO:0000256" key="2">
    <source>
        <dbReference type="ARBA" id="ARBA00023002"/>
    </source>
</evidence>
<feature type="domain" description="FAD-dependent protein C-terminal" evidence="5">
    <location>
        <begin position="270"/>
        <end position="469"/>
    </location>
</feature>
<dbReference type="Pfam" id="PF00890">
    <property type="entry name" value="FAD_binding_2"/>
    <property type="match status" value="1"/>
</dbReference>
<reference evidence="6 7" key="1">
    <citation type="submission" date="2016-03" db="EMBL/GenBank/DDBJ databases">
        <title>Genome sequence of Pontibacter sp. nov., of the family cytophagaceae, isolated from marine sediment of the Yellow Sea, China.</title>
        <authorList>
            <person name="Zhang G."/>
            <person name="Zhang R."/>
        </authorList>
    </citation>
    <scope>NUCLEOTIDE SEQUENCE [LARGE SCALE GENOMIC DNA]</scope>
    <source>
        <strain evidence="6 7">S10-8</strain>
    </source>
</reference>
<dbReference type="STRING" id="1797110.A3841_10905"/>
<dbReference type="RefSeq" id="WP_073850956.1">
    <property type="nucleotide sequence ID" value="NZ_LVWA01000003.1"/>
</dbReference>
<dbReference type="InterPro" id="IPR049516">
    <property type="entry name" value="FAD-depend_C"/>
</dbReference>
<dbReference type="InterPro" id="IPR006076">
    <property type="entry name" value="FAD-dep_OxRdtase"/>
</dbReference>
<feature type="domain" description="FAD-dependent oxidoreductase 2 FAD-binding" evidence="3">
    <location>
        <begin position="86"/>
        <end position="120"/>
    </location>
</feature>
<name>A0A1Q5PH40_9BACT</name>